<proteinExistence type="predicted"/>
<evidence type="ECO:0000313" key="3">
    <source>
        <dbReference type="EMBL" id="CDW37052.1"/>
    </source>
</evidence>
<dbReference type="SUPFAM" id="SSF52058">
    <property type="entry name" value="L domain-like"/>
    <property type="match status" value="1"/>
</dbReference>
<accession>A0A0K2UGG7</accession>
<dbReference type="OrthoDB" id="17912at2759"/>
<evidence type="ECO:0000256" key="1">
    <source>
        <dbReference type="ARBA" id="ARBA00022614"/>
    </source>
</evidence>
<dbReference type="InterPro" id="IPR032675">
    <property type="entry name" value="LRR_dom_sf"/>
</dbReference>
<dbReference type="PANTHER" id="PTHR48051:SF58">
    <property type="entry name" value="VOLUME-REGULATED ANION CHANNEL SUBUNIT LRRC8E"/>
    <property type="match status" value="1"/>
</dbReference>
<dbReference type="Pfam" id="PF12799">
    <property type="entry name" value="LRR_4"/>
    <property type="match status" value="1"/>
</dbReference>
<name>A0A0K2UGG7_LEPSM</name>
<protein>
    <submittedName>
        <fullName evidence="3">Putative LOC100162005 [Acyrthosiphon pisum]</fullName>
    </submittedName>
</protein>
<sequence length="321" mass="36640">MIIEAENNNILTFIVSVPSCSTTLQCFSFSRKKRGSYSFHRRQIEIHSGSTMDIDEKGLGDSKGEGKTLFCYEYLALSALNADPVLRKEFRKSFGSRTSPKDEGQPWFIDVVLMRQSSSFRELIKRGYLDEEGMLEGVSSSGVGLLSSPRRESLLKSYLCLFSFTEFYLDGIFKNGHESSLLPRELFKCAPSLRVLSLKSNYLKYIPPDIGRLTHLERLHLTNNKLENFQIPSSLIFCQNLKDLFVDNNLLDALPGFLLSMPSLQTVHRHGNHNYFKVRLLVIANIDLWTLQVLFYFSVYLHVVSHSPKWSNNNGYALSLV</sequence>
<dbReference type="InterPro" id="IPR050216">
    <property type="entry name" value="LRR_domain-containing"/>
</dbReference>
<dbReference type="PANTHER" id="PTHR48051">
    <property type="match status" value="1"/>
</dbReference>
<dbReference type="AlphaFoldDB" id="A0A0K2UGG7"/>
<dbReference type="Gene3D" id="3.80.10.10">
    <property type="entry name" value="Ribonuclease Inhibitor"/>
    <property type="match status" value="1"/>
</dbReference>
<keyword evidence="2" id="KW-0677">Repeat</keyword>
<reference evidence="3" key="1">
    <citation type="submission" date="2014-05" db="EMBL/GenBank/DDBJ databases">
        <authorList>
            <person name="Chronopoulou M."/>
        </authorList>
    </citation>
    <scope>NUCLEOTIDE SEQUENCE</scope>
    <source>
        <tissue evidence="3">Whole organism</tissue>
    </source>
</reference>
<dbReference type="GO" id="GO:0005737">
    <property type="term" value="C:cytoplasm"/>
    <property type="evidence" value="ECO:0007669"/>
    <property type="project" value="TreeGrafter"/>
</dbReference>
<evidence type="ECO:0000256" key="2">
    <source>
        <dbReference type="ARBA" id="ARBA00022737"/>
    </source>
</evidence>
<dbReference type="EMBL" id="HACA01019691">
    <property type="protein sequence ID" value="CDW37052.1"/>
    <property type="molecule type" value="Transcribed_RNA"/>
</dbReference>
<organism evidence="3">
    <name type="scientific">Lepeophtheirus salmonis</name>
    <name type="common">Salmon louse</name>
    <name type="synonym">Caligus salmonis</name>
    <dbReference type="NCBI Taxonomy" id="72036"/>
    <lineage>
        <taxon>Eukaryota</taxon>
        <taxon>Metazoa</taxon>
        <taxon>Ecdysozoa</taxon>
        <taxon>Arthropoda</taxon>
        <taxon>Crustacea</taxon>
        <taxon>Multicrustacea</taxon>
        <taxon>Hexanauplia</taxon>
        <taxon>Copepoda</taxon>
        <taxon>Siphonostomatoida</taxon>
        <taxon>Caligidae</taxon>
        <taxon>Lepeophtheirus</taxon>
    </lineage>
</organism>
<dbReference type="InterPro" id="IPR025875">
    <property type="entry name" value="Leu-rich_rpt_4"/>
</dbReference>
<keyword evidence="1" id="KW-0433">Leucine-rich repeat</keyword>